<dbReference type="InterPro" id="IPR016161">
    <property type="entry name" value="Ald_DH/histidinol_DH"/>
</dbReference>
<dbReference type="InterPro" id="IPR051020">
    <property type="entry name" value="ALDH-related_metabolic_enz"/>
</dbReference>
<dbReference type="OrthoDB" id="6187633at2"/>
<evidence type="ECO:0000313" key="4">
    <source>
        <dbReference type="EMBL" id="OWT65837.1"/>
    </source>
</evidence>
<keyword evidence="2" id="KW-0560">Oxidoreductase</keyword>
<accession>A0A225MWR8</accession>
<comment type="similarity">
    <text evidence="1">Belongs to the aldehyde dehydrogenase family.</text>
</comment>
<dbReference type="EMBL" id="NJIH01000002">
    <property type="protein sequence ID" value="OWT65837.1"/>
    <property type="molecule type" value="Genomic_DNA"/>
</dbReference>
<evidence type="ECO:0000259" key="3">
    <source>
        <dbReference type="Pfam" id="PF00171"/>
    </source>
</evidence>
<dbReference type="InterPro" id="IPR016163">
    <property type="entry name" value="Ald_DH_C"/>
</dbReference>
<keyword evidence="5" id="KW-1185">Reference proteome</keyword>
<dbReference type="SUPFAM" id="SSF53720">
    <property type="entry name" value="ALDH-like"/>
    <property type="match status" value="1"/>
</dbReference>
<sequence length="471" mass="50233">MSRLLIDGLWVDGDAGTQQLRAKYDDRIYGEMAIASAQQVDHAVEGAVRAVTGGAVSPYDMYRILLETSRIVESRTRQFVDLLKDEAGFTKADGENEVARCVQTLQLSAEEAKHLNGKLIPMQAAKGSANRLGYTVRVPRGVVCAITPFNSPLNTLTHKVGPALAAGNAALIKPSDLTPLAAVELCKSLLDAGLPPSRVTLVNGPGGTIGQQLLEDPRINFYAFTGSTRVGKEIQKQAGLRGTQLELGSIASTIVCHDADVDLAIPKILNAGFRKAGQVCTSVQRLYVDRRLAPTFIPKIVAAARRMKAGDPSDDTVVIGPMISTGAADRAHAWIEQAVAQGAEILTGGTRTGNVIEPTILANIQKTMKVYCEEIFAPVLSIIEFDSLDEAIASANDTQYGLAAGLFTKDLSQAIRTAQRLAFGGVHINEASSARVDVMPFGGVKDSGFGREGPAFAVQEMTEERLITVSY</sequence>
<name>A0A225MWR8_9BURK</name>
<dbReference type="InterPro" id="IPR015590">
    <property type="entry name" value="Aldehyde_DH_dom"/>
</dbReference>
<gene>
    <name evidence="4" type="ORF">CEY11_03670</name>
</gene>
<reference evidence="5" key="1">
    <citation type="submission" date="2017-06" db="EMBL/GenBank/DDBJ databases">
        <title>Herbaspirillum phytohormonus sp. nov., isolated from the root nodule of Robinia pseudoacacia in lead-zinc mine.</title>
        <authorList>
            <person name="Fan M."/>
            <person name="Lin Y."/>
        </authorList>
    </citation>
    <scope>NUCLEOTIDE SEQUENCE [LARGE SCALE GENOMIC DNA]</scope>
    <source>
        <strain evidence="5">SC-089</strain>
    </source>
</reference>
<organism evidence="4 5">
    <name type="scientific">Candidimonas nitroreducens</name>
    <dbReference type="NCBI Taxonomy" id="683354"/>
    <lineage>
        <taxon>Bacteria</taxon>
        <taxon>Pseudomonadati</taxon>
        <taxon>Pseudomonadota</taxon>
        <taxon>Betaproteobacteria</taxon>
        <taxon>Burkholderiales</taxon>
        <taxon>Alcaligenaceae</taxon>
        <taxon>Candidimonas</taxon>
    </lineage>
</organism>
<dbReference type="FunFam" id="3.40.309.10:FF:000009">
    <property type="entry name" value="Aldehyde dehydrogenase A"/>
    <property type="match status" value="1"/>
</dbReference>
<dbReference type="PANTHER" id="PTHR42991:SF1">
    <property type="entry name" value="ALDEHYDE DEHYDROGENASE"/>
    <property type="match status" value="1"/>
</dbReference>
<dbReference type="RefSeq" id="WP_088601986.1">
    <property type="nucleotide sequence ID" value="NZ_NJIH01000002.1"/>
</dbReference>
<dbReference type="Gene3D" id="3.40.309.10">
    <property type="entry name" value="Aldehyde Dehydrogenase, Chain A, domain 2"/>
    <property type="match status" value="1"/>
</dbReference>
<dbReference type="AlphaFoldDB" id="A0A225MWR8"/>
<feature type="domain" description="Aldehyde dehydrogenase" evidence="3">
    <location>
        <begin position="10"/>
        <end position="465"/>
    </location>
</feature>
<evidence type="ECO:0000313" key="5">
    <source>
        <dbReference type="Proteomes" id="UP000214603"/>
    </source>
</evidence>
<dbReference type="GO" id="GO:0008911">
    <property type="term" value="F:lactaldehyde dehydrogenase (NAD+) activity"/>
    <property type="evidence" value="ECO:0007669"/>
    <property type="project" value="TreeGrafter"/>
</dbReference>
<dbReference type="InterPro" id="IPR016162">
    <property type="entry name" value="Ald_DH_N"/>
</dbReference>
<evidence type="ECO:0000256" key="1">
    <source>
        <dbReference type="ARBA" id="ARBA00009986"/>
    </source>
</evidence>
<evidence type="ECO:0000256" key="2">
    <source>
        <dbReference type="ARBA" id="ARBA00023002"/>
    </source>
</evidence>
<dbReference type="Pfam" id="PF00171">
    <property type="entry name" value="Aldedh"/>
    <property type="match status" value="1"/>
</dbReference>
<comment type="caution">
    <text evidence="4">The sequence shown here is derived from an EMBL/GenBank/DDBJ whole genome shotgun (WGS) entry which is preliminary data.</text>
</comment>
<protein>
    <submittedName>
        <fullName evidence="4">Aldehyde dehydrogenase</fullName>
    </submittedName>
</protein>
<dbReference type="Gene3D" id="3.40.605.10">
    <property type="entry name" value="Aldehyde Dehydrogenase, Chain A, domain 1"/>
    <property type="match status" value="1"/>
</dbReference>
<dbReference type="PANTHER" id="PTHR42991">
    <property type="entry name" value="ALDEHYDE DEHYDROGENASE"/>
    <property type="match status" value="1"/>
</dbReference>
<proteinExistence type="inferred from homology"/>
<dbReference type="Proteomes" id="UP000214603">
    <property type="component" value="Unassembled WGS sequence"/>
</dbReference>